<reference evidence="12" key="1">
    <citation type="submission" date="2025-08" db="UniProtKB">
        <authorList>
            <consortium name="RefSeq"/>
        </authorList>
    </citation>
    <scope>IDENTIFICATION</scope>
    <source>
        <tissue evidence="12">Gonad</tissue>
    </source>
</reference>
<keyword evidence="12" id="KW-0675">Receptor</keyword>
<dbReference type="AlphaFoldDB" id="A0A6P4Y6E3"/>
<keyword evidence="6" id="KW-1000">Mitochondrion outer membrane</keyword>
<feature type="region of interest" description="Disordered" evidence="10">
    <location>
        <begin position="1"/>
        <end position="59"/>
    </location>
</feature>
<keyword evidence="7" id="KW-0653">Protein transport</keyword>
<evidence type="ECO:0000256" key="8">
    <source>
        <dbReference type="ARBA" id="ARBA00023128"/>
    </source>
</evidence>
<dbReference type="RefSeq" id="XP_019624595.1">
    <property type="nucleotide sequence ID" value="XM_019769036.1"/>
</dbReference>
<dbReference type="GeneID" id="109470205"/>
<dbReference type="Pfam" id="PF01459">
    <property type="entry name" value="Porin_3"/>
    <property type="match status" value="1"/>
</dbReference>
<comment type="similarity">
    <text evidence="2">Belongs to the Tom40 family.</text>
</comment>
<dbReference type="CDD" id="cd07305">
    <property type="entry name" value="Porin3_Tom40"/>
    <property type="match status" value="1"/>
</dbReference>
<keyword evidence="8" id="KW-0496">Mitochondrion</keyword>
<feature type="compositionally biased region" description="Low complexity" evidence="10">
    <location>
        <begin position="31"/>
        <end position="45"/>
    </location>
</feature>
<accession>A0A6P4Y6E3</accession>
<dbReference type="PANTHER" id="PTHR10802">
    <property type="entry name" value="MITOCHONDRIAL IMPORT RECEPTOR SUBUNIT TOM40"/>
    <property type="match status" value="1"/>
</dbReference>
<evidence type="ECO:0000256" key="10">
    <source>
        <dbReference type="SAM" id="MobiDB-lite"/>
    </source>
</evidence>
<evidence type="ECO:0000256" key="6">
    <source>
        <dbReference type="ARBA" id="ARBA00022787"/>
    </source>
</evidence>
<evidence type="ECO:0000313" key="12">
    <source>
        <dbReference type="RefSeq" id="XP_019624595.1"/>
    </source>
</evidence>
<dbReference type="InterPro" id="IPR027246">
    <property type="entry name" value="Porin_Euk/Tom40"/>
</dbReference>
<gene>
    <name evidence="12" type="primary">LOC109470205</name>
</gene>
<evidence type="ECO:0000256" key="2">
    <source>
        <dbReference type="ARBA" id="ARBA00010510"/>
    </source>
</evidence>
<protein>
    <submittedName>
        <fullName evidence="12">Mitochondrial import receptor subunit TOM40 homolog</fullName>
    </submittedName>
</protein>
<dbReference type="OrthoDB" id="19656at2759"/>
<organism evidence="11 12">
    <name type="scientific">Branchiostoma belcheri</name>
    <name type="common">Amphioxus</name>
    <dbReference type="NCBI Taxonomy" id="7741"/>
    <lineage>
        <taxon>Eukaryota</taxon>
        <taxon>Metazoa</taxon>
        <taxon>Chordata</taxon>
        <taxon>Cephalochordata</taxon>
        <taxon>Leptocardii</taxon>
        <taxon>Amphioxiformes</taxon>
        <taxon>Branchiostomatidae</taxon>
        <taxon>Branchiostoma</taxon>
    </lineage>
</organism>
<dbReference type="Gene3D" id="2.40.160.10">
    <property type="entry name" value="Porin"/>
    <property type="match status" value="1"/>
</dbReference>
<keyword evidence="5" id="KW-0812">Transmembrane</keyword>
<dbReference type="Proteomes" id="UP000515135">
    <property type="component" value="Unplaced"/>
</dbReference>
<keyword evidence="4" id="KW-1134">Transmembrane beta strand</keyword>
<dbReference type="KEGG" id="bbel:109470205"/>
<keyword evidence="9" id="KW-0472">Membrane</keyword>
<dbReference type="InterPro" id="IPR037930">
    <property type="entry name" value="Tom40"/>
</dbReference>
<dbReference type="FunFam" id="2.40.160.10:FF:000005">
    <property type="entry name" value="mitochondrial import receptor subunit TOM40 homolog"/>
    <property type="match status" value="1"/>
</dbReference>
<keyword evidence="3" id="KW-0813">Transport</keyword>
<evidence type="ECO:0000256" key="3">
    <source>
        <dbReference type="ARBA" id="ARBA00022448"/>
    </source>
</evidence>
<evidence type="ECO:0000256" key="7">
    <source>
        <dbReference type="ARBA" id="ARBA00022927"/>
    </source>
</evidence>
<name>A0A6P4Y6E3_BRABE</name>
<dbReference type="GO" id="GO:0005741">
    <property type="term" value="C:mitochondrial outer membrane"/>
    <property type="evidence" value="ECO:0007669"/>
    <property type="project" value="UniProtKB-SubCell"/>
</dbReference>
<keyword evidence="11" id="KW-1185">Reference proteome</keyword>
<dbReference type="GO" id="GO:0030150">
    <property type="term" value="P:protein import into mitochondrial matrix"/>
    <property type="evidence" value="ECO:0007669"/>
    <property type="project" value="InterPro"/>
</dbReference>
<evidence type="ECO:0000256" key="9">
    <source>
        <dbReference type="ARBA" id="ARBA00023136"/>
    </source>
</evidence>
<dbReference type="InterPro" id="IPR023614">
    <property type="entry name" value="Porin_dom_sf"/>
</dbReference>
<dbReference type="GO" id="GO:0008320">
    <property type="term" value="F:protein transmembrane transporter activity"/>
    <property type="evidence" value="ECO:0007669"/>
    <property type="project" value="InterPro"/>
</dbReference>
<proteinExistence type="inferred from homology"/>
<comment type="subcellular location">
    <subcellularLocation>
        <location evidence="1">Mitochondrion outer membrane</location>
        <topology evidence="1">Multi-pass membrane protein</topology>
    </subcellularLocation>
</comment>
<evidence type="ECO:0000313" key="11">
    <source>
        <dbReference type="Proteomes" id="UP000515135"/>
    </source>
</evidence>
<evidence type="ECO:0000256" key="1">
    <source>
        <dbReference type="ARBA" id="ARBA00004374"/>
    </source>
</evidence>
<evidence type="ECO:0000256" key="4">
    <source>
        <dbReference type="ARBA" id="ARBA00022452"/>
    </source>
</evidence>
<evidence type="ECO:0000256" key="5">
    <source>
        <dbReference type="ARBA" id="ARBA00022692"/>
    </source>
</evidence>
<sequence length="337" mass="36101">MGNVLAAGPGPTAGQGVPNLGAFPPPPPPTSAQGAAAGSPAPGQPEQKTDDKTTNPGTFDELHKKCKEVFPNPMEGCKLVVNKGISNHFQVNHTISLCAFGPSSYHFGATYVGTKQISPSEAYPVLLGDIDTSGSLNAQMIHQITNRIRTKAVVQTQQSKWAMVQLDADYRGDDYTASVTLGNPDFVNESGIVVAHYLQRITKRLALGAELLYHHTQGQEAAIVTVAGRYTGDNWIATGNLGGAGCHASYYHQGNEYVQVGVEFEANLRAQESAVSLGYQLDVPKANMVFRGMLDSNWTVAAVLEKKLQPLPFTFMLSGMLNHTKNQARFGFGLLIG</sequence>